<name>H2IW66_RAHAC</name>
<gene>
    <name evidence="1" type="ordered locus">Rahaq2_0825</name>
</gene>
<accession>H2IW66</accession>
<reference evidence="1 2" key="1">
    <citation type="journal article" date="2012" name="J. Bacteriol.">
        <title>Complete Genome Sequence of Rahnella aquatilis CIP 78.65.</title>
        <authorList>
            <person name="Martinez R.J."/>
            <person name="Bruce D."/>
            <person name="Detter C."/>
            <person name="Goodwin L.A."/>
            <person name="Han J."/>
            <person name="Han C.S."/>
            <person name="Held B."/>
            <person name="Land M.L."/>
            <person name="Mikhailova N."/>
            <person name="Nolan M."/>
            <person name="Pennacchio L."/>
            <person name="Pitluck S."/>
            <person name="Tapia R."/>
            <person name="Woyke T."/>
            <person name="Sobecky P.A."/>
        </authorList>
    </citation>
    <scope>NUCLEOTIDE SEQUENCE [LARGE SCALE GENOMIC DNA]</scope>
    <source>
        <strain evidence="2">ATCC 33071 / DSM 4594 / JCM 1683 / NBRC 105701 / NCIMB 13365 / CIP 78.65</strain>
    </source>
</reference>
<keyword evidence="2" id="KW-1185">Reference proteome</keyword>
<dbReference type="EMBL" id="CP003244">
    <property type="protein sequence ID" value="AEX50735.1"/>
    <property type="molecule type" value="Genomic_DNA"/>
</dbReference>
<proteinExistence type="predicted"/>
<reference evidence="2" key="2">
    <citation type="submission" date="2012-01" db="EMBL/GenBank/DDBJ databases">
        <title>Complete sequence of chromosome of Rahnella aquatilis CIP 78.65.</title>
        <authorList>
            <person name="Lucas S."/>
            <person name="Han J."/>
            <person name="Lapidus A."/>
            <person name="Cheng J.-F."/>
            <person name="Goodwin L."/>
            <person name="Pitluck S."/>
            <person name="Peters L."/>
            <person name="Ovchinnikova G."/>
            <person name="Held B."/>
            <person name="Detter J.C."/>
            <person name="Han C."/>
            <person name="Tapia R."/>
            <person name="Land M."/>
            <person name="Hauser L."/>
            <person name="Kyrpides N."/>
            <person name="Ivanova N."/>
            <person name="Pagani I."/>
            <person name="Sobecky P."/>
            <person name="Martinez R."/>
            <person name="Woyke T."/>
        </authorList>
    </citation>
    <scope>NUCLEOTIDE SEQUENCE [LARGE SCALE GENOMIC DNA]</scope>
    <source>
        <strain evidence="2">ATCC 33071 / DSM 4594 / JCM 1683 / NBRC 105701 / NCIMB 13365 / CIP 78.65</strain>
    </source>
</reference>
<dbReference type="HOGENOM" id="CLU_2452129_0_0_6"/>
<organism evidence="1 2">
    <name type="scientific">Rahnella aquatilis (strain ATCC 33071 / DSM 4594 / JCM 1683 / NBRC 105701 / NCIMB 13365 / CIP 78.65)</name>
    <dbReference type="NCBI Taxonomy" id="745277"/>
    <lineage>
        <taxon>Bacteria</taxon>
        <taxon>Pseudomonadati</taxon>
        <taxon>Pseudomonadota</taxon>
        <taxon>Gammaproteobacteria</taxon>
        <taxon>Enterobacterales</taxon>
        <taxon>Yersiniaceae</taxon>
        <taxon>Rahnella</taxon>
    </lineage>
</organism>
<dbReference type="RefSeq" id="WP_015696006.1">
    <property type="nucleotide sequence ID" value="NC_016818.1"/>
</dbReference>
<protein>
    <submittedName>
        <fullName evidence="1">Uncharacterized protein</fullName>
    </submittedName>
</protein>
<evidence type="ECO:0000313" key="1">
    <source>
        <dbReference type="EMBL" id="AEX50735.1"/>
    </source>
</evidence>
<dbReference type="Proteomes" id="UP000009010">
    <property type="component" value="Chromosome"/>
</dbReference>
<dbReference type="OrthoDB" id="1016222at2"/>
<sequence length="88" mass="9586">MTICTHQHRYDESLARLPHDQGGMGRHKCSGCAYDQGYALGLTRTCRASLDLNTLPFSQAGIVRHKSPHAAFADGYSDGVRDSYSKAG</sequence>
<dbReference type="AlphaFoldDB" id="H2IW66"/>
<dbReference type="KEGG" id="raq:Rahaq2_0825"/>
<evidence type="ECO:0000313" key="2">
    <source>
        <dbReference type="Proteomes" id="UP000009010"/>
    </source>
</evidence>